<reference evidence="2" key="1">
    <citation type="journal article" date="2019" name="bioRxiv">
        <title>The Genome of the Zebra Mussel, Dreissena polymorpha: A Resource for Invasive Species Research.</title>
        <authorList>
            <person name="McCartney M.A."/>
            <person name="Auch B."/>
            <person name="Kono T."/>
            <person name="Mallez S."/>
            <person name="Zhang Y."/>
            <person name="Obille A."/>
            <person name="Becker A."/>
            <person name="Abrahante J.E."/>
            <person name="Garbe J."/>
            <person name="Badalamenti J.P."/>
            <person name="Herman A."/>
            <person name="Mangelson H."/>
            <person name="Liachko I."/>
            <person name="Sullivan S."/>
            <person name="Sone E.D."/>
            <person name="Koren S."/>
            <person name="Silverstein K.A.T."/>
            <person name="Beckman K.B."/>
            <person name="Gohl D.M."/>
        </authorList>
    </citation>
    <scope>NUCLEOTIDE SEQUENCE</scope>
    <source>
        <strain evidence="2">Duluth1</strain>
        <tissue evidence="2">Whole animal</tissue>
    </source>
</reference>
<dbReference type="Gene3D" id="2.60.40.10">
    <property type="entry name" value="Immunoglobulins"/>
    <property type="match status" value="1"/>
</dbReference>
<protein>
    <recommendedName>
        <fullName evidence="1">Fibronectin type-III domain-containing protein</fullName>
    </recommendedName>
</protein>
<evidence type="ECO:0000313" key="3">
    <source>
        <dbReference type="Proteomes" id="UP000828390"/>
    </source>
</evidence>
<evidence type="ECO:0000259" key="1">
    <source>
        <dbReference type="Pfam" id="PF00041"/>
    </source>
</evidence>
<dbReference type="Pfam" id="PF00041">
    <property type="entry name" value="fn3"/>
    <property type="match status" value="1"/>
</dbReference>
<accession>A0A9D4GEI5</accession>
<dbReference type="InterPro" id="IPR036116">
    <property type="entry name" value="FN3_sf"/>
</dbReference>
<keyword evidence="3" id="KW-1185">Reference proteome</keyword>
<dbReference type="CDD" id="cd00063">
    <property type="entry name" value="FN3"/>
    <property type="match status" value="1"/>
</dbReference>
<dbReference type="SUPFAM" id="SSF49265">
    <property type="entry name" value="Fibronectin type III"/>
    <property type="match status" value="1"/>
</dbReference>
<dbReference type="EMBL" id="JAIWYP010000006">
    <property type="protein sequence ID" value="KAH3815650.1"/>
    <property type="molecule type" value="Genomic_DNA"/>
</dbReference>
<reference evidence="2" key="2">
    <citation type="submission" date="2020-11" db="EMBL/GenBank/DDBJ databases">
        <authorList>
            <person name="McCartney M.A."/>
            <person name="Auch B."/>
            <person name="Kono T."/>
            <person name="Mallez S."/>
            <person name="Becker A."/>
            <person name="Gohl D.M."/>
            <person name="Silverstein K.A.T."/>
            <person name="Koren S."/>
            <person name="Bechman K.B."/>
            <person name="Herman A."/>
            <person name="Abrahante J.E."/>
            <person name="Garbe J."/>
        </authorList>
    </citation>
    <scope>NUCLEOTIDE SEQUENCE</scope>
    <source>
        <strain evidence="2">Duluth1</strain>
        <tissue evidence="2">Whole animal</tissue>
    </source>
</reference>
<evidence type="ECO:0000313" key="2">
    <source>
        <dbReference type="EMBL" id="KAH3815650.1"/>
    </source>
</evidence>
<dbReference type="Proteomes" id="UP000828390">
    <property type="component" value="Unassembled WGS sequence"/>
</dbReference>
<dbReference type="InterPro" id="IPR003961">
    <property type="entry name" value="FN3_dom"/>
</dbReference>
<sequence>MEESSPSNQYIHALSPVSPETDSCIVLVKLGYCDGIGESKCSQTSYESIDVDPFPLRSKVKMAMCKLFLQIKCLSEDGQHNCSRSVNGSTHSLRLENLVAGMNYNIEMAAVTSQGTGKWSSVFAIG</sequence>
<feature type="domain" description="Fibronectin type-III" evidence="1">
    <location>
        <begin position="75"/>
        <end position="122"/>
    </location>
</feature>
<dbReference type="AlphaFoldDB" id="A0A9D4GEI5"/>
<proteinExistence type="predicted"/>
<gene>
    <name evidence="2" type="ORF">DPMN_144180</name>
</gene>
<comment type="caution">
    <text evidence="2">The sequence shown here is derived from an EMBL/GenBank/DDBJ whole genome shotgun (WGS) entry which is preliminary data.</text>
</comment>
<dbReference type="InterPro" id="IPR013783">
    <property type="entry name" value="Ig-like_fold"/>
</dbReference>
<name>A0A9D4GEI5_DREPO</name>
<organism evidence="2 3">
    <name type="scientific">Dreissena polymorpha</name>
    <name type="common">Zebra mussel</name>
    <name type="synonym">Mytilus polymorpha</name>
    <dbReference type="NCBI Taxonomy" id="45954"/>
    <lineage>
        <taxon>Eukaryota</taxon>
        <taxon>Metazoa</taxon>
        <taxon>Spiralia</taxon>
        <taxon>Lophotrochozoa</taxon>
        <taxon>Mollusca</taxon>
        <taxon>Bivalvia</taxon>
        <taxon>Autobranchia</taxon>
        <taxon>Heteroconchia</taxon>
        <taxon>Euheterodonta</taxon>
        <taxon>Imparidentia</taxon>
        <taxon>Neoheterodontei</taxon>
        <taxon>Myida</taxon>
        <taxon>Dreissenoidea</taxon>
        <taxon>Dreissenidae</taxon>
        <taxon>Dreissena</taxon>
    </lineage>
</organism>